<dbReference type="InterPro" id="IPR002100">
    <property type="entry name" value="TF_MADSbox"/>
</dbReference>
<dbReference type="GO" id="GO:0046983">
    <property type="term" value="F:protein dimerization activity"/>
    <property type="evidence" value="ECO:0007669"/>
    <property type="project" value="InterPro"/>
</dbReference>
<dbReference type="Pfam" id="PF00319">
    <property type="entry name" value="SRF-TF"/>
    <property type="match status" value="1"/>
</dbReference>
<reference evidence="8" key="3">
    <citation type="submission" date="2015-04" db="UniProtKB">
        <authorList>
            <consortium name="EnsemblPlants"/>
        </authorList>
    </citation>
    <scope>IDENTIFICATION</scope>
    <source>
        <strain evidence="8">cv. Jemalong A17</strain>
    </source>
</reference>
<dbReference type="InterPro" id="IPR036879">
    <property type="entry name" value="TF_MADSbox_sf"/>
</dbReference>
<evidence type="ECO:0000256" key="4">
    <source>
        <dbReference type="ARBA" id="ARBA00023163"/>
    </source>
</evidence>
<dbReference type="PaxDb" id="3880-AES68742"/>
<comment type="subcellular location">
    <subcellularLocation>
        <location evidence="1">Nucleus</location>
    </subcellularLocation>
</comment>
<dbReference type="Proteomes" id="UP000002051">
    <property type="component" value="Chromosome 3"/>
</dbReference>
<dbReference type="EMBL" id="CM001219">
    <property type="protein sequence ID" value="AES68742.1"/>
    <property type="molecule type" value="Genomic_DNA"/>
</dbReference>
<feature type="domain" description="MADS-box" evidence="6">
    <location>
        <begin position="20"/>
        <end position="43"/>
    </location>
</feature>
<dbReference type="HOGENOM" id="CLU_3127330_0_0_1"/>
<accession>G7J0I1</accession>
<protein>
    <submittedName>
        <fullName evidence="7">SRF-type transcription factor (DNA-binding and dimerization domain) protein</fullName>
    </submittedName>
</protein>
<dbReference type="Gene3D" id="3.40.1810.10">
    <property type="entry name" value="Transcription factor, MADS-box"/>
    <property type="match status" value="1"/>
</dbReference>
<dbReference type="PRINTS" id="PR00404">
    <property type="entry name" value="MADSDOMAIN"/>
</dbReference>
<evidence type="ECO:0000256" key="3">
    <source>
        <dbReference type="ARBA" id="ARBA00023125"/>
    </source>
</evidence>
<reference evidence="7 9" key="1">
    <citation type="journal article" date="2011" name="Nature">
        <title>The Medicago genome provides insight into the evolution of rhizobial symbioses.</title>
        <authorList>
            <person name="Young N.D."/>
            <person name="Debelle F."/>
            <person name="Oldroyd G.E."/>
            <person name="Geurts R."/>
            <person name="Cannon S.B."/>
            <person name="Udvardi M.K."/>
            <person name="Benedito V.A."/>
            <person name="Mayer K.F."/>
            <person name="Gouzy J."/>
            <person name="Schoof H."/>
            <person name="Van de Peer Y."/>
            <person name="Proost S."/>
            <person name="Cook D.R."/>
            <person name="Meyers B.C."/>
            <person name="Spannagl M."/>
            <person name="Cheung F."/>
            <person name="De Mita S."/>
            <person name="Krishnakumar V."/>
            <person name="Gundlach H."/>
            <person name="Zhou S."/>
            <person name="Mudge J."/>
            <person name="Bharti A.K."/>
            <person name="Murray J.D."/>
            <person name="Naoumkina M.A."/>
            <person name="Rosen B."/>
            <person name="Silverstein K.A."/>
            <person name="Tang H."/>
            <person name="Rombauts S."/>
            <person name="Zhao P.X."/>
            <person name="Zhou P."/>
            <person name="Barbe V."/>
            <person name="Bardou P."/>
            <person name="Bechner M."/>
            <person name="Bellec A."/>
            <person name="Berger A."/>
            <person name="Berges H."/>
            <person name="Bidwell S."/>
            <person name="Bisseling T."/>
            <person name="Choisne N."/>
            <person name="Couloux A."/>
            <person name="Denny R."/>
            <person name="Deshpande S."/>
            <person name="Dai X."/>
            <person name="Doyle J.J."/>
            <person name="Dudez A.M."/>
            <person name="Farmer A.D."/>
            <person name="Fouteau S."/>
            <person name="Franken C."/>
            <person name="Gibelin C."/>
            <person name="Gish J."/>
            <person name="Goldstein S."/>
            <person name="Gonzalez A.J."/>
            <person name="Green P.J."/>
            <person name="Hallab A."/>
            <person name="Hartog M."/>
            <person name="Hua A."/>
            <person name="Humphray S.J."/>
            <person name="Jeong D.H."/>
            <person name="Jing Y."/>
            <person name="Jocker A."/>
            <person name="Kenton S.M."/>
            <person name="Kim D.J."/>
            <person name="Klee K."/>
            <person name="Lai H."/>
            <person name="Lang C."/>
            <person name="Lin S."/>
            <person name="Macmil S.L."/>
            <person name="Magdelenat G."/>
            <person name="Matthews L."/>
            <person name="McCorrison J."/>
            <person name="Monaghan E.L."/>
            <person name="Mun J.H."/>
            <person name="Najar F.Z."/>
            <person name="Nicholson C."/>
            <person name="Noirot C."/>
            <person name="O'Bleness M."/>
            <person name="Paule C.R."/>
            <person name="Poulain J."/>
            <person name="Prion F."/>
            <person name="Qin B."/>
            <person name="Qu C."/>
            <person name="Retzel E.F."/>
            <person name="Riddle C."/>
            <person name="Sallet E."/>
            <person name="Samain S."/>
            <person name="Samson N."/>
            <person name="Sanders I."/>
            <person name="Saurat O."/>
            <person name="Scarpelli C."/>
            <person name="Schiex T."/>
            <person name="Segurens B."/>
            <person name="Severin A.J."/>
            <person name="Sherrier D.J."/>
            <person name="Shi R."/>
            <person name="Sims S."/>
            <person name="Singer S.R."/>
            <person name="Sinharoy S."/>
            <person name="Sterck L."/>
            <person name="Viollet A."/>
            <person name="Wang B.B."/>
            <person name="Wang K."/>
            <person name="Wang M."/>
            <person name="Wang X."/>
            <person name="Warfsmann J."/>
            <person name="Weissenbach J."/>
            <person name="White D.D."/>
            <person name="White J.D."/>
            <person name="Wiley G.B."/>
            <person name="Wincker P."/>
            <person name="Xing Y."/>
            <person name="Yang L."/>
            <person name="Yao Z."/>
            <person name="Ying F."/>
            <person name="Zhai J."/>
            <person name="Zhou L."/>
            <person name="Zuber A."/>
            <person name="Denarie J."/>
            <person name="Dixon R.A."/>
            <person name="May G.D."/>
            <person name="Schwartz D.C."/>
            <person name="Rogers J."/>
            <person name="Quetier F."/>
            <person name="Town C.D."/>
            <person name="Roe B.A."/>
        </authorList>
    </citation>
    <scope>NUCLEOTIDE SEQUENCE [LARGE SCALE GENOMIC DNA]</scope>
    <source>
        <strain evidence="7">A17</strain>
        <strain evidence="8 9">cv. Jemalong A17</strain>
    </source>
</reference>
<reference evidence="7 9" key="2">
    <citation type="journal article" date="2014" name="BMC Genomics">
        <title>An improved genome release (version Mt4.0) for the model legume Medicago truncatula.</title>
        <authorList>
            <person name="Tang H."/>
            <person name="Krishnakumar V."/>
            <person name="Bidwell S."/>
            <person name="Rosen B."/>
            <person name="Chan A."/>
            <person name="Zhou S."/>
            <person name="Gentzbittel L."/>
            <person name="Childs K.L."/>
            <person name="Yandell M."/>
            <person name="Gundlach H."/>
            <person name="Mayer K.F."/>
            <person name="Schwartz D.C."/>
            <person name="Town C.D."/>
        </authorList>
    </citation>
    <scope>GENOME REANNOTATION</scope>
    <source>
        <strain evidence="7">A17</strain>
        <strain evidence="8 9">cv. Jemalong A17</strain>
    </source>
</reference>
<evidence type="ECO:0000256" key="5">
    <source>
        <dbReference type="ARBA" id="ARBA00023242"/>
    </source>
</evidence>
<dbReference type="GO" id="GO:0003677">
    <property type="term" value="F:DNA binding"/>
    <property type="evidence" value="ECO:0007669"/>
    <property type="project" value="UniProtKB-KW"/>
</dbReference>
<gene>
    <name evidence="7" type="ordered locus">MTR_3g014350</name>
</gene>
<name>G7J0I1_MEDTR</name>
<dbReference type="PROSITE" id="PS50066">
    <property type="entry name" value="MADS_BOX_2"/>
    <property type="match status" value="1"/>
</dbReference>
<keyword evidence="4" id="KW-0804">Transcription</keyword>
<evidence type="ECO:0000313" key="7">
    <source>
        <dbReference type="EMBL" id="AES68742.1"/>
    </source>
</evidence>
<keyword evidence="5" id="KW-0539">Nucleus</keyword>
<keyword evidence="9" id="KW-1185">Reference proteome</keyword>
<evidence type="ECO:0000256" key="2">
    <source>
        <dbReference type="ARBA" id="ARBA00023015"/>
    </source>
</evidence>
<dbReference type="EnsemblPlants" id="AES68742">
    <property type="protein sequence ID" value="AES68742"/>
    <property type="gene ID" value="MTR_3g014350"/>
</dbReference>
<dbReference type="GO" id="GO:0005634">
    <property type="term" value="C:nucleus"/>
    <property type="evidence" value="ECO:0007669"/>
    <property type="project" value="UniProtKB-SubCell"/>
</dbReference>
<evidence type="ECO:0000259" key="6">
    <source>
        <dbReference type="PROSITE" id="PS50066"/>
    </source>
</evidence>
<evidence type="ECO:0000256" key="1">
    <source>
        <dbReference type="ARBA" id="ARBA00004123"/>
    </source>
</evidence>
<dbReference type="SUPFAM" id="SSF55455">
    <property type="entry name" value="SRF-like"/>
    <property type="match status" value="1"/>
</dbReference>
<keyword evidence="3" id="KW-0238">DNA-binding</keyword>
<proteinExistence type="predicted"/>
<organism evidence="7 9">
    <name type="scientific">Medicago truncatula</name>
    <name type="common">Barrel medic</name>
    <name type="synonym">Medicago tribuloides</name>
    <dbReference type="NCBI Taxonomy" id="3880"/>
    <lineage>
        <taxon>Eukaryota</taxon>
        <taxon>Viridiplantae</taxon>
        <taxon>Streptophyta</taxon>
        <taxon>Embryophyta</taxon>
        <taxon>Tracheophyta</taxon>
        <taxon>Spermatophyta</taxon>
        <taxon>Magnoliopsida</taxon>
        <taxon>eudicotyledons</taxon>
        <taxon>Gunneridae</taxon>
        <taxon>Pentapetalae</taxon>
        <taxon>rosids</taxon>
        <taxon>fabids</taxon>
        <taxon>Fabales</taxon>
        <taxon>Fabaceae</taxon>
        <taxon>Papilionoideae</taxon>
        <taxon>50 kb inversion clade</taxon>
        <taxon>NPAAA clade</taxon>
        <taxon>Hologalegina</taxon>
        <taxon>IRL clade</taxon>
        <taxon>Trifolieae</taxon>
        <taxon>Medicago</taxon>
    </lineage>
</organism>
<evidence type="ECO:0000313" key="8">
    <source>
        <dbReference type="EnsemblPlants" id="AES68742"/>
    </source>
</evidence>
<sequence length="50" mass="5591">MDNICFPFQSMTSDILKGIRNGLLKKANDLSFLCDAEVSIILFLFCSTCI</sequence>
<dbReference type="AlphaFoldDB" id="G7J0I1"/>
<evidence type="ECO:0000313" key="9">
    <source>
        <dbReference type="Proteomes" id="UP000002051"/>
    </source>
</evidence>
<keyword evidence="2" id="KW-0805">Transcription regulation</keyword>